<name>A0ABV1YPX2_9HYPH</name>
<comment type="caution">
    <text evidence="7">The sequence shown here is derived from an EMBL/GenBank/DDBJ whole genome shotgun (WGS) entry which is preliminary data.</text>
</comment>
<evidence type="ECO:0000256" key="5">
    <source>
        <dbReference type="ARBA" id="ARBA00023235"/>
    </source>
</evidence>
<protein>
    <submittedName>
        <fullName evidence="7">UDP-galactopyranose mutase</fullName>
        <ecNumber evidence="7">5.4.99.9</ecNumber>
    </submittedName>
</protein>
<proteinExistence type="inferred from homology"/>
<gene>
    <name evidence="7" type="primary">glf</name>
    <name evidence="7" type="ORF">NKI33_30345</name>
</gene>
<dbReference type="Gene3D" id="3.40.50.720">
    <property type="entry name" value="NAD(P)-binding Rossmann-like Domain"/>
    <property type="match status" value="3"/>
</dbReference>
<dbReference type="InterPro" id="IPR004379">
    <property type="entry name" value="UDP-GALP_mutase"/>
</dbReference>
<evidence type="ECO:0000256" key="2">
    <source>
        <dbReference type="ARBA" id="ARBA00009321"/>
    </source>
</evidence>
<feature type="domain" description="UDP-galactopyranose mutase C-terminal" evidence="6">
    <location>
        <begin position="147"/>
        <end position="343"/>
    </location>
</feature>
<accession>A0ABV1YPX2</accession>
<dbReference type="RefSeq" id="WP_023767913.1">
    <property type="nucleotide sequence ID" value="NZ_CP100477.1"/>
</dbReference>
<evidence type="ECO:0000256" key="4">
    <source>
        <dbReference type="ARBA" id="ARBA00022827"/>
    </source>
</evidence>
<sequence>MFDWLIVGAGFAGSVLAERIASQRHESVLLVDRRGHIGGNAYDCYNEAGILIHRYGPHIFHTNSQAIVEYLSQFTEWRPYEHRVLAAVDGKLVPIPINLDTINRLYGLNLTSTQLEDFFASRRETVEDVRTAEDVVVSTVGRELYEKFFRGYTRKQWGVDPSQLSKSVTARVPTRTNRDDRYFNDSFQKMPAGGYTRMFERMLDHPNIKILLQTDFREIREKIPFRRLVYTGPIDEYFGWQLGHLPYRSLRFEHVTLDREQFQPVAVVNYPQTEDYTRITEYKHLTGQQSSRTSLTYEYPSDIGDPYYPVPRAENEALYKLYEARSATCPDVWFVGRLATYRYYNMDQVVGQALAAFSRIQKSVPGPPMAELAVSSPAYRT</sequence>
<dbReference type="PANTHER" id="PTHR21197:SF0">
    <property type="entry name" value="UDP-GALACTOPYRANOSE MUTASE"/>
    <property type="match status" value="1"/>
</dbReference>
<evidence type="ECO:0000313" key="7">
    <source>
        <dbReference type="EMBL" id="MER8937241.1"/>
    </source>
</evidence>
<evidence type="ECO:0000313" key="8">
    <source>
        <dbReference type="Proteomes" id="UP001464387"/>
    </source>
</evidence>
<comment type="cofactor">
    <cofactor evidence="1">
        <name>FAD</name>
        <dbReference type="ChEBI" id="CHEBI:57692"/>
    </cofactor>
</comment>
<dbReference type="PANTHER" id="PTHR21197">
    <property type="entry name" value="UDP-GALACTOPYRANOSE MUTASE"/>
    <property type="match status" value="1"/>
</dbReference>
<reference evidence="7 8" key="1">
    <citation type="journal article" date="2024" name="Proc. Natl. Acad. Sci. U.S.A.">
        <title>The evolutionary genomics of adaptation to stress in wild rhizobium bacteria.</title>
        <authorList>
            <person name="Kehlet-Delgado H."/>
            <person name="Montoya A.P."/>
            <person name="Jensen K.T."/>
            <person name="Wendlandt C.E."/>
            <person name="Dexheimer C."/>
            <person name="Roberts M."/>
            <person name="Torres Martinez L."/>
            <person name="Friesen M.L."/>
            <person name="Griffitts J.S."/>
            <person name="Porter S.S."/>
        </authorList>
    </citation>
    <scope>NUCLEOTIDE SEQUENCE [LARGE SCALE GENOMIC DNA]</scope>
    <source>
        <strain evidence="7 8">M0729</strain>
    </source>
</reference>
<evidence type="ECO:0000256" key="1">
    <source>
        <dbReference type="ARBA" id="ARBA00001974"/>
    </source>
</evidence>
<dbReference type="NCBIfam" id="TIGR00031">
    <property type="entry name" value="UDP-GALP_mutase"/>
    <property type="match status" value="1"/>
</dbReference>
<organism evidence="7 8">
    <name type="scientific">Mesorhizobium opportunistum</name>
    <dbReference type="NCBI Taxonomy" id="593909"/>
    <lineage>
        <taxon>Bacteria</taxon>
        <taxon>Pseudomonadati</taxon>
        <taxon>Pseudomonadota</taxon>
        <taxon>Alphaproteobacteria</taxon>
        <taxon>Hyphomicrobiales</taxon>
        <taxon>Phyllobacteriaceae</taxon>
        <taxon>Mesorhizobium</taxon>
    </lineage>
</organism>
<dbReference type="Proteomes" id="UP001464387">
    <property type="component" value="Unassembled WGS sequence"/>
</dbReference>
<dbReference type="GO" id="GO:0008767">
    <property type="term" value="F:UDP-galactopyranose mutase activity"/>
    <property type="evidence" value="ECO:0007669"/>
    <property type="project" value="UniProtKB-EC"/>
</dbReference>
<dbReference type="InterPro" id="IPR015899">
    <property type="entry name" value="UDP-GalPyranose_mutase_C"/>
</dbReference>
<dbReference type="SUPFAM" id="SSF54373">
    <property type="entry name" value="FAD-linked reductases, C-terminal domain"/>
    <property type="match status" value="1"/>
</dbReference>
<dbReference type="Pfam" id="PF03275">
    <property type="entry name" value="GLF"/>
    <property type="match status" value="1"/>
</dbReference>
<keyword evidence="3" id="KW-0285">Flavoprotein</keyword>
<evidence type="ECO:0000256" key="3">
    <source>
        <dbReference type="ARBA" id="ARBA00022630"/>
    </source>
</evidence>
<evidence type="ECO:0000259" key="6">
    <source>
        <dbReference type="Pfam" id="PF03275"/>
    </source>
</evidence>
<dbReference type="EC" id="5.4.99.9" evidence="7"/>
<keyword evidence="5 7" id="KW-0413">Isomerase</keyword>
<comment type="similarity">
    <text evidence="2">Belongs to the UDP-galactopyranose/dTDP-fucopyranose mutase family.</text>
</comment>
<keyword evidence="8" id="KW-1185">Reference proteome</keyword>
<dbReference type="SUPFAM" id="SSF51971">
    <property type="entry name" value="Nucleotide-binding domain"/>
    <property type="match status" value="1"/>
</dbReference>
<keyword evidence="4" id="KW-0274">FAD</keyword>
<dbReference type="EMBL" id="JAMYPJ010000069">
    <property type="protein sequence ID" value="MER8937241.1"/>
    <property type="molecule type" value="Genomic_DNA"/>
</dbReference>
<dbReference type="Pfam" id="PF13450">
    <property type="entry name" value="NAD_binding_8"/>
    <property type="match status" value="1"/>
</dbReference>